<dbReference type="Proteomes" id="UP001596012">
    <property type="component" value="Unassembled WGS sequence"/>
</dbReference>
<evidence type="ECO:0000313" key="1">
    <source>
        <dbReference type="EMBL" id="MFC4469607.1"/>
    </source>
</evidence>
<organism evidence="1 2">
    <name type="scientific">Streptomyces xiangluensis</name>
    <dbReference type="NCBI Taxonomy" id="2665720"/>
    <lineage>
        <taxon>Bacteria</taxon>
        <taxon>Bacillati</taxon>
        <taxon>Actinomycetota</taxon>
        <taxon>Actinomycetes</taxon>
        <taxon>Kitasatosporales</taxon>
        <taxon>Streptomycetaceae</taxon>
        <taxon>Streptomyces</taxon>
    </lineage>
</organism>
<keyword evidence="2" id="KW-1185">Reference proteome</keyword>
<dbReference type="RefSeq" id="WP_386348892.1">
    <property type="nucleotide sequence ID" value="NZ_JBHSFG010000063.1"/>
</dbReference>
<dbReference type="InterPro" id="IPR009045">
    <property type="entry name" value="Zn_M74/Hedgehog-like"/>
</dbReference>
<protein>
    <submittedName>
        <fullName evidence="1">Uncharacterized protein</fullName>
    </submittedName>
</protein>
<gene>
    <name evidence="1" type="ORF">ACFPH6_34760</name>
</gene>
<sequence length="145" mass="16210">MKDHPDGIVLVSDPWATAVSLKDCEEKPVDRRGLLRVDSRRSRPHGAWARLGVAERRGAAGMLLPLGWRRLLVEGHRPPALQHSLFEGYTAKPRALHHREAMGAAATAAGMVNCATRWWHWSYGDRSWAWSIAAVYGPVERERAA</sequence>
<name>A0ABV8YYB2_9ACTN</name>
<dbReference type="Gene3D" id="3.30.1380.10">
    <property type="match status" value="1"/>
</dbReference>
<evidence type="ECO:0000313" key="2">
    <source>
        <dbReference type="Proteomes" id="UP001596012"/>
    </source>
</evidence>
<dbReference type="SUPFAM" id="SSF55166">
    <property type="entry name" value="Hedgehog/DD-peptidase"/>
    <property type="match status" value="1"/>
</dbReference>
<comment type="caution">
    <text evidence="1">The sequence shown here is derived from an EMBL/GenBank/DDBJ whole genome shotgun (WGS) entry which is preliminary data.</text>
</comment>
<reference evidence="2" key="1">
    <citation type="journal article" date="2019" name="Int. J. Syst. Evol. Microbiol.">
        <title>The Global Catalogue of Microorganisms (GCM) 10K type strain sequencing project: providing services to taxonomists for standard genome sequencing and annotation.</title>
        <authorList>
            <consortium name="The Broad Institute Genomics Platform"/>
            <consortium name="The Broad Institute Genome Sequencing Center for Infectious Disease"/>
            <person name="Wu L."/>
            <person name="Ma J."/>
        </authorList>
    </citation>
    <scope>NUCLEOTIDE SEQUENCE [LARGE SCALE GENOMIC DNA]</scope>
    <source>
        <strain evidence="2">DT43</strain>
    </source>
</reference>
<accession>A0ABV8YYB2</accession>
<dbReference type="EMBL" id="JBHSFG010000063">
    <property type="protein sequence ID" value="MFC4469607.1"/>
    <property type="molecule type" value="Genomic_DNA"/>
</dbReference>
<proteinExistence type="predicted"/>